<evidence type="ECO:0000256" key="3">
    <source>
        <dbReference type="RuleBase" id="RU000363"/>
    </source>
</evidence>
<proteinExistence type="inferred from homology"/>
<dbReference type="AlphaFoldDB" id="A0A212RKW8"/>
<dbReference type="PRINTS" id="PR00080">
    <property type="entry name" value="SDRFAMILY"/>
</dbReference>
<dbReference type="OrthoDB" id="9808814at2"/>
<reference evidence="5" key="1">
    <citation type="submission" date="2017-06" db="EMBL/GenBank/DDBJ databases">
        <authorList>
            <person name="Varghese N."/>
            <person name="Submissions S."/>
        </authorList>
    </citation>
    <scope>NUCLEOTIDE SEQUENCE [LARGE SCALE GENOMIC DNA]</scope>
    <source>
        <strain evidence="5">DSM 137</strain>
    </source>
</reference>
<dbReference type="Pfam" id="PF00106">
    <property type="entry name" value="adh_short"/>
    <property type="match status" value="1"/>
</dbReference>
<dbReference type="PIRSF" id="PIRSF000126">
    <property type="entry name" value="11-beta-HSD1"/>
    <property type="match status" value="1"/>
</dbReference>
<evidence type="ECO:0000256" key="2">
    <source>
        <dbReference type="ARBA" id="ARBA00023002"/>
    </source>
</evidence>
<evidence type="ECO:0000256" key="1">
    <source>
        <dbReference type="ARBA" id="ARBA00006484"/>
    </source>
</evidence>
<dbReference type="PANTHER" id="PTHR44196:SF2">
    <property type="entry name" value="SHORT-CHAIN DEHYDROGENASE-RELATED"/>
    <property type="match status" value="1"/>
</dbReference>
<evidence type="ECO:0000313" key="4">
    <source>
        <dbReference type="EMBL" id="SNB73118.1"/>
    </source>
</evidence>
<protein>
    <recommendedName>
        <fullName evidence="6">SDR family NAD(P)-dependent oxidoreductase</fullName>
    </recommendedName>
</protein>
<evidence type="ECO:0008006" key="6">
    <source>
        <dbReference type="Google" id="ProtNLM"/>
    </source>
</evidence>
<dbReference type="Gene3D" id="3.40.50.720">
    <property type="entry name" value="NAD(P)-binding Rossmann-like Domain"/>
    <property type="match status" value="1"/>
</dbReference>
<accession>A0A212RKW8</accession>
<keyword evidence="2" id="KW-0560">Oxidoreductase</keyword>
<name>A0A212RKW8_RHOAC</name>
<dbReference type="PANTHER" id="PTHR44196">
    <property type="entry name" value="DEHYDROGENASE/REDUCTASE SDR FAMILY MEMBER 7B"/>
    <property type="match status" value="1"/>
</dbReference>
<dbReference type="CDD" id="cd05233">
    <property type="entry name" value="SDR_c"/>
    <property type="match status" value="1"/>
</dbReference>
<dbReference type="InterPro" id="IPR036291">
    <property type="entry name" value="NAD(P)-bd_dom_sf"/>
</dbReference>
<sequence length="280" mass="29184">MTDPTPSDPTTSVLRKVMLITGASGGIGAELARVAALKGHNLALVARNRTALDALADEIARYPGRTAPRPLVFACDLAAPEAPAALERLLAEAGAEPEILVNNAGYGLLGEAAESDLAVQLGVIDLNIRALTELSLRFAKPLIANRGRMLNVASVAAFMPGPGMAIYYASKAYVLSFSEALALELAPYGVSVTALCPGPVPTGFGERAGFGDKMGFVKLAYVPAPAVAQAGYDAMMAGKRVEIPGLLTKIMVWAAALTPKSFLLKNVAALQLRRKKEGAE</sequence>
<keyword evidence="5" id="KW-1185">Reference proteome</keyword>
<organism evidence="4 5">
    <name type="scientific">Rhodoblastus acidophilus</name>
    <name type="common">Rhodopseudomonas acidophila</name>
    <dbReference type="NCBI Taxonomy" id="1074"/>
    <lineage>
        <taxon>Bacteria</taxon>
        <taxon>Pseudomonadati</taxon>
        <taxon>Pseudomonadota</taxon>
        <taxon>Alphaproteobacteria</taxon>
        <taxon>Hyphomicrobiales</taxon>
        <taxon>Rhodoblastaceae</taxon>
        <taxon>Rhodoblastus</taxon>
    </lineage>
</organism>
<dbReference type="GO" id="GO:0016020">
    <property type="term" value="C:membrane"/>
    <property type="evidence" value="ECO:0007669"/>
    <property type="project" value="TreeGrafter"/>
</dbReference>
<evidence type="ECO:0000313" key="5">
    <source>
        <dbReference type="Proteomes" id="UP000198418"/>
    </source>
</evidence>
<dbReference type="SUPFAM" id="SSF51735">
    <property type="entry name" value="NAD(P)-binding Rossmann-fold domains"/>
    <property type="match status" value="1"/>
</dbReference>
<dbReference type="GO" id="GO:0016491">
    <property type="term" value="F:oxidoreductase activity"/>
    <property type="evidence" value="ECO:0007669"/>
    <property type="project" value="UniProtKB-KW"/>
</dbReference>
<gene>
    <name evidence="4" type="ORF">SAMN06265338_10573</name>
</gene>
<dbReference type="RefSeq" id="WP_088520858.1">
    <property type="nucleotide sequence ID" value="NZ_FYDG01000005.1"/>
</dbReference>
<dbReference type="EMBL" id="FYDG01000005">
    <property type="protein sequence ID" value="SNB73118.1"/>
    <property type="molecule type" value="Genomic_DNA"/>
</dbReference>
<dbReference type="PRINTS" id="PR00081">
    <property type="entry name" value="GDHRDH"/>
</dbReference>
<comment type="similarity">
    <text evidence="1 3">Belongs to the short-chain dehydrogenases/reductases (SDR) family.</text>
</comment>
<dbReference type="Proteomes" id="UP000198418">
    <property type="component" value="Unassembled WGS sequence"/>
</dbReference>
<dbReference type="InterPro" id="IPR002347">
    <property type="entry name" value="SDR_fam"/>
</dbReference>